<dbReference type="EMBL" id="DWWO01000103">
    <property type="protein sequence ID" value="HJC34583.1"/>
    <property type="molecule type" value="Genomic_DNA"/>
</dbReference>
<reference evidence="1" key="1">
    <citation type="journal article" date="2021" name="PeerJ">
        <title>Extensive microbial diversity within the chicken gut microbiome revealed by metagenomics and culture.</title>
        <authorList>
            <person name="Gilroy R."/>
            <person name="Ravi A."/>
            <person name="Getino M."/>
            <person name="Pursley I."/>
            <person name="Horton D.L."/>
            <person name="Alikhan N.F."/>
            <person name="Baker D."/>
            <person name="Gharbi K."/>
            <person name="Hall N."/>
            <person name="Watson M."/>
            <person name="Adriaenssens E.M."/>
            <person name="Foster-Nyarko E."/>
            <person name="Jarju S."/>
            <person name="Secka A."/>
            <person name="Antonio M."/>
            <person name="Oren A."/>
            <person name="Chaudhuri R.R."/>
            <person name="La Ragione R."/>
            <person name="Hildebrand F."/>
            <person name="Pallen M.J."/>
        </authorList>
    </citation>
    <scope>NUCLEOTIDE SEQUENCE</scope>
    <source>
        <strain evidence="1">ChiW19-954</strain>
    </source>
</reference>
<evidence type="ECO:0000313" key="1">
    <source>
        <dbReference type="EMBL" id="HJC34583.1"/>
    </source>
</evidence>
<name>A0A9D2NNN1_9FIRM</name>
<comment type="caution">
    <text evidence="1">The sequence shown here is derived from an EMBL/GenBank/DDBJ whole genome shotgun (WGS) entry which is preliminary data.</text>
</comment>
<dbReference type="AlphaFoldDB" id="A0A9D2NNN1"/>
<protein>
    <submittedName>
        <fullName evidence="1">AAA-like domain-containing protein</fullName>
    </submittedName>
</protein>
<sequence length="689" mass="80884">MGTIKSEIKNLFLAEHPEQESILKPFLNGFDINYAEVKSINNTAIFSYMIKPEDFMKEAFGLEKEILLVYSPFDTLEPRALQAANMLFKMFPYMNRIDTLNFFMVSKDPAIQNYAGIMSFSEEESRSLVPFLYSDLISSTSDNWYVRKILKKNFYDVDLFGYTLPIRDESSFFGRHQIAARYIDAIRRCENRGIFGLRKTGKTSFLFKIDRIIREQHLGFVFFYDCKSPSYRKLHWNELLGEICSNIANRLKIRIRKEYDEQNIIKSFRYVVKSASDKNIKIIIMFDEIEYISFKSPLDEHWKTEFIDFWQTIWSVQSLHRNLVFILSGVNPSVTEIDTVNGVQNPLFSIVQSEYLHGLSEDEARTMIRTLGRRMGIRFEYDSVKLLYDQFNGHPMLLRLACSYINRQYNDPDKRPITVTADNLKKLQDDIDVELAYYFRHIVSEIQKFYPEEYEMFELLASGQTSDFVELSAITEYTKHLYSYGLVGRENGKLPYVKMPVAGRYVAMELAKREKRTTLYRIVPLEKRNQWVAQRVKSIIRDLRQLETAISNAGTCKLFGENSFPEADRFVNVGSVSNEPEFENFFNICNRCFVESIEKYGKSLGKKKYFWNEIKSTYPALFDVLHRIKVYRHSSDHLELNPDVAKKYKEFWNEDTAGVTDFEEQRFVIQQKLLEAFLSAIQTEIDSIS</sequence>
<evidence type="ECO:0000313" key="2">
    <source>
        <dbReference type="Proteomes" id="UP000823890"/>
    </source>
</evidence>
<dbReference type="Gene3D" id="3.40.50.300">
    <property type="entry name" value="P-loop containing nucleotide triphosphate hydrolases"/>
    <property type="match status" value="1"/>
</dbReference>
<dbReference type="PANTHER" id="PTHR34301:SF8">
    <property type="entry name" value="ATPASE DOMAIN-CONTAINING PROTEIN"/>
    <property type="match status" value="1"/>
</dbReference>
<dbReference type="PANTHER" id="PTHR34301">
    <property type="entry name" value="DNA-BINDING PROTEIN-RELATED"/>
    <property type="match status" value="1"/>
</dbReference>
<reference evidence="1" key="2">
    <citation type="submission" date="2021-04" db="EMBL/GenBank/DDBJ databases">
        <authorList>
            <person name="Gilroy R."/>
        </authorList>
    </citation>
    <scope>NUCLEOTIDE SEQUENCE</scope>
    <source>
        <strain evidence="1">ChiW19-954</strain>
    </source>
</reference>
<gene>
    <name evidence="1" type="ORF">H9758_08330</name>
</gene>
<dbReference type="Proteomes" id="UP000823890">
    <property type="component" value="Unassembled WGS sequence"/>
</dbReference>
<dbReference type="SUPFAM" id="SSF52540">
    <property type="entry name" value="P-loop containing nucleoside triphosphate hydrolases"/>
    <property type="match status" value="1"/>
</dbReference>
<accession>A0A9D2NNN1</accession>
<dbReference type="InterPro" id="IPR027417">
    <property type="entry name" value="P-loop_NTPase"/>
</dbReference>
<organism evidence="1 2">
    <name type="scientific">Candidatus Mediterraneibacter faecipullorum</name>
    <dbReference type="NCBI Taxonomy" id="2838670"/>
    <lineage>
        <taxon>Bacteria</taxon>
        <taxon>Bacillati</taxon>
        <taxon>Bacillota</taxon>
        <taxon>Clostridia</taxon>
        <taxon>Lachnospirales</taxon>
        <taxon>Lachnospiraceae</taxon>
        <taxon>Mediterraneibacter</taxon>
    </lineage>
</organism>
<proteinExistence type="predicted"/>